<dbReference type="InterPro" id="IPR000531">
    <property type="entry name" value="Beta-barrel_TonB"/>
</dbReference>
<feature type="signal peptide" evidence="12">
    <location>
        <begin position="1"/>
        <end position="30"/>
    </location>
</feature>
<name>A0A6N9HE30_9BURK</name>
<keyword evidence="16" id="KW-1185">Reference proteome</keyword>
<dbReference type="InterPro" id="IPR037066">
    <property type="entry name" value="Plug_dom_sf"/>
</dbReference>
<dbReference type="SUPFAM" id="SSF56935">
    <property type="entry name" value="Porins"/>
    <property type="match status" value="1"/>
</dbReference>
<dbReference type="Gene3D" id="2.40.170.20">
    <property type="entry name" value="TonB-dependent receptor, beta-barrel domain"/>
    <property type="match status" value="1"/>
</dbReference>
<evidence type="ECO:0000256" key="6">
    <source>
        <dbReference type="ARBA" id="ARBA00023077"/>
    </source>
</evidence>
<evidence type="ECO:0000259" key="13">
    <source>
        <dbReference type="Pfam" id="PF00593"/>
    </source>
</evidence>
<evidence type="ECO:0000256" key="9">
    <source>
        <dbReference type="ARBA" id="ARBA00023237"/>
    </source>
</evidence>
<feature type="domain" description="TonB-dependent receptor-like beta-barrel" evidence="13">
    <location>
        <begin position="552"/>
        <end position="905"/>
    </location>
</feature>
<keyword evidence="6 11" id="KW-0798">TonB box</keyword>
<evidence type="ECO:0000256" key="5">
    <source>
        <dbReference type="ARBA" id="ARBA00022692"/>
    </source>
</evidence>
<keyword evidence="9 10" id="KW-0998">Cell outer membrane</keyword>
<keyword evidence="4 10" id="KW-1134">Transmembrane beta strand</keyword>
<evidence type="ECO:0000256" key="2">
    <source>
        <dbReference type="ARBA" id="ARBA00009810"/>
    </source>
</evidence>
<comment type="similarity">
    <text evidence="2 10 11">Belongs to the TonB-dependent receptor family.</text>
</comment>
<keyword evidence="8 15" id="KW-0675">Receptor</keyword>
<dbReference type="Gene3D" id="2.170.130.10">
    <property type="entry name" value="TonB-dependent receptor, plug domain"/>
    <property type="match status" value="1"/>
</dbReference>
<evidence type="ECO:0000256" key="4">
    <source>
        <dbReference type="ARBA" id="ARBA00022452"/>
    </source>
</evidence>
<dbReference type="InterPro" id="IPR036942">
    <property type="entry name" value="Beta-barrel_TonB_sf"/>
</dbReference>
<sequence length="944" mass="100207">MMKENTLSYAIRLACAGGLLAAGVSIPAFAQTEPSIQRVEITGSSLRRTANETALPVTVLGRADIEKSGVQTTEELLGQISTVSSAGGQVNGGQSGLTTYGKSAVSLRGLGSDKTLVLVNGRRLANFAGGATSGADVNINAIPLSAIERVEVLQDGASGVYGSDAIAGVVNFILRKDFKGIELSGLHGQPTEGGGAKQNKIGLVAGFGDYDNDRFSVVVSAAFEKEGNLLGAARDYAKSDTNLPYYAGGATETGRIEGTWDFPGTATAFDAGKNTRSATNPYGISGTGYGNPSAKLGQCAEIGMAPRSGLGFGSGAPNNALSTPNCTFDTGPFVSLVPNRKFTGGTMSGRFKVNENNELYASGLFSKNEFTNPIQPAPLRQAFYAGNTRFIGSGVEPALLIHPSNPNYKIAADYLNSVGLGAMVGHTLAVSQRTFLLGSRTTNDIAKQHQLVLGGKGMIGNLNYDVAYVHNKSKTDGNVIDGFASIFELSKVLNNPATHWNPWAPLGQQSPEVAKLIDATKYSGPTIAAKSKNEGIDAKVDGTLMTLPAGEVGIAAGLQARDESFDLTPAPATLTGDVIGLGGAITSVHAKRSVWALFAETEVPFTKQLTGNLAVRRDSYSDFGKTTNYKASVRYQPMESVVARASVGSGFRAPSLTALYAPQQVNTSEQFTDPQFPGNGQIQVTSIAGGNPNLKPEESDQYSIGLVLAPSKSFTASFDWYNIKVDGLIAAPSAQQIVSGYRRGAAGFDQLVEVLPSGEISKIFQFNANVNSVKTQGMDVDLRFRENLMGGKFTANLNGTWVKKFDLVNTDGEIEDSVGTIVRPDGNPLVASPTGVILKWKHNLSVGYQTGPWTATLTQRYYKGYRTANDLDGNPHHVKGQDQYDLVASWSGWRSLKLSVGVRNLFDKQPPLFIHNGSQFQSGYDVYQYDPRGRFAYVSASYKF</sequence>
<dbReference type="PROSITE" id="PS52016">
    <property type="entry name" value="TONB_DEPENDENT_REC_3"/>
    <property type="match status" value="1"/>
</dbReference>
<evidence type="ECO:0000259" key="14">
    <source>
        <dbReference type="Pfam" id="PF07715"/>
    </source>
</evidence>
<keyword evidence="12" id="KW-0732">Signal</keyword>
<comment type="subcellular location">
    <subcellularLocation>
        <location evidence="1 10">Cell outer membrane</location>
        <topology evidence="1 10">Multi-pass membrane protein</topology>
    </subcellularLocation>
</comment>
<evidence type="ECO:0000256" key="11">
    <source>
        <dbReference type="RuleBase" id="RU003357"/>
    </source>
</evidence>
<evidence type="ECO:0000256" key="3">
    <source>
        <dbReference type="ARBA" id="ARBA00022448"/>
    </source>
</evidence>
<evidence type="ECO:0000256" key="1">
    <source>
        <dbReference type="ARBA" id="ARBA00004571"/>
    </source>
</evidence>
<evidence type="ECO:0000256" key="12">
    <source>
        <dbReference type="SAM" id="SignalP"/>
    </source>
</evidence>
<dbReference type="Pfam" id="PF07715">
    <property type="entry name" value="Plug"/>
    <property type="match status" value="1"/>
</dbReference>
<accession>A0A6N9HE30</accession>
<evidence type="ECO:0000256" key="8">
    <source>
        <dbReference type="ARBA" id="ARBA00023170"/>
    </source>
</evidence>
<dbReference type="GO" id="GO:0009279">
    <property type="term" value="C:cell outer membrane"/>
    <property type="evidence" value="ECO:0007669"/>
    <property type="project" value="UniProtKB-SubCell"/>
</dbReference>
<dbReference type="EMBL" id="WWCJ01000003">
    <property type="protein sequence ID" value="MYN01507.1"/>
    <property type="molecule type" value="Genomic_DNA"/>
</dbReference>
<organism evidence="15 16">
    <name type="scientific">Pseudoduganella guangdongensis</name>
    <dbReference type="NCBI Taxonomy" id="2692179"/>
    <lineage>
        <taxon>Bacteria</taxon>
        <taxon>Pseudomonadati</taxon>
        <taxon>Pseudomonadota</taxon>
        <taxon>Betaproteobacteria</taxon>
        <taxon>Burkholderiales</taxon>
        <taxon>Oxalobacteraceae</taxon>
        <taxon>Telluria group</taxon>
        <taxon>Pseudoduganella</taxon>
    </lineage>
</organism>
<dbReference type="InterPro" id="IPR039426">
    <property type="entry name" value="TonB-dep_rcpt-like"/>
</dbReference>
<dbReference type="CDD" id="cd01347">
    <property type="entry name" value="ligand_gated_channel"/>
    <property type="match status" value="1"/>
</dbReference>
<dbReference type="PANTHER" id="PTHR47234:SF2">
    <property type="entry name" value="TONB-DEPENDENT RECEPTOR"/>
    <property type="match status" value="1"/>
</dbReference>
<dbReference type="Pfam" id="PF00593">
    <property type="entry name" value="TonB_dep_Rec_b-barrel"/>
    <property type="match status" value="1"/>
</dbReference>
<evidence type="ECO:0000256" key="10">
    <source>
        <dbReference type="PROSITE-ProRule" id="PRU01360"/>
    </source>
</evidence>
<evidence type="ECO:0000313" key="16">
    <source>
        <dbReference type="Proteomes" id="UP000448575"/>
    </source>
</evidence>
<evidence type="ECO:0000313" key="15">
    <source>
        <dbReference type="EMBL" id="MYN01507.1"/>
    </source>
</evidence>
<comment type="caution">
    <text evidence="15">The sequence shown here is derived from an EMBL/GenBank/DDBJ whole genome shotgun (WGS) entry which is preliminary data.</text>
</comment>
<keyword evidence="5 10" id="KW-0812">Transmembrane</keyword>
<keyword evidence="3 10" id="KW-0813">Transport</keyword>
<feature type="domain" description="TonB-dependent receptor plug" evidence="14">
    <location>
        <begin position="51"/>
        <end position="169"/>
    </location>
</feature>
<dbReference type="InterPro" id="IPR012910">
    <property type="entry name" value="Plug_dom"/>
</dbReference>
<dbReference type="PANTHER" id="PTHR47234">
    <property type="match status" value="1"/>
</dbReference>
<dbReference type="AlphaFoldDB" id="A0A6N9HE30"/>
<proteinExistence type="inferred from homology"/>
<gene>
    <name evidence="15" type="ORF">GTP41_05285</name>
</gene>
<feature type="chain" id="PRO_5027090578" evidence="12">
    <location>
        <begin position="31"/>
        <end position="944"/>
    </location>
</feature>
<dbReference type="RefSeq" id="WP_161024521.1">
    <property type="nucleotide sequence ID" value="NZ_WWCJ01000003.1"/>
</dbReference>
<keyword evidence="7 10" id="KW-0472">Membrane</keyword>
<evidence type="ECO:0000256" key="7">
    <source>
        <dbReference type="ARBA" id="ARBA00023136"/>
    </source>
</evidence>
<protein>
    <submittedName>
        <fullName evidence="15">TonB-dependent receptor</fullName>
    </submittedName>
</protein>
<reference evidence="15 16" key="1">
    <citation type="submission" date="2019-12" db="EMBL/GenBank/DDBJ databases">
        <title>Novel species isolated from a subtropical stream in China.</title>
        <authorList>
            <person name="Lu H."/>
        </authorList>
    </citation>
    <scope>NUCLEOTIDE SEQUENCE [LARGE SCALE GENOMIC DNA]</scope>
    <source>
        <strain evidence="15 16">DS3</strain>
    </source>
</reference>
<dbReference type="Proteomes" id="UP000448575">
    <property type="component" value="Unassembled WGS sequence"/>
</dbReference>